<dbReference type="InterPro" id="IPR036388">
    <property type="entry name" value="WH-like_DNA-bd_sf"/>
</dbReference>
<dbReference type="SMART" id="SM00347">
    <property type="entry name" value="HTH_MARR"/>
    <property type="match status" value="1"/>
</dbReference>
<name>A0A1Q6DVN0_METT1</name>
<keyword evidence="4" id="KW-1185">Reference proteome</keyword>
<keyword evidence="3" id="KW-0238">DNA-binding</keyword>
<evidence type="ECO:0000313" key="3">
    <source>
        <dbReference type="EMBL" id="OKY78398.1"/>
    </source>
</evidence>
<evidence type="ECO:0000313" key="4">
    <source>
        <dbReference type="Proteomes" id="UP000185744"/>
    </source>
</evidence>
<organism evidence="3 4">
    <name type="scientific">Methanohalarchaeum thermophilum</name>
    <dbReference type="NCBI Taxonomy" id="1903181"/>
    <lineage>
        <taxon>Archaea</taxon>
        <taxon>Methanobacteriati</taxon>
        <taxon>Methanobacteriota</taxon>
        <taxon>Methanonatronarchaeia</taxon>
        <taxon>Methanonatronarchaeales</taxon>
        <taxon>Methanonatronarchaeaceae</taxon>
        <taxon>Candidatus Methanohalarchaeum</taxon>
    </lineage>
</organism>
<dbReference type="InterPro" id="IPR039422">
    <property type="entry name" value="MarR/SlyA-like"/>
</dbReference>
<dbReference type="InParanoid" id="A0A1Q6DVN0"/>
<evidence type="ECO:0000259" key="1">
    <source>
        <dbReference type="SMART" id="SM00347"/>
    </source>
</evidence>
<gene>
    <name evidence="3" type="ORF">BTN85_0889</name>
</gene>
<dbReference type="InterPro" id="IPR001845">
    <property type="entry name" value="HTH_ArsR_DNA-bd_dom"/>
</dbReference>
<dbReference type="InterPro" id="IPR036390">
    <property type="entry name" value="WH_DNA-bd_sf"/>
</dbReference>
<dbReference type="GO" id="GO:0006950">
    <property type="term" value="P:response to stress"/>
    <property type="evidence" value="ECO:0007669"/>
    <property type="project" value="TreeGrafter"/>
</dbReference>
<dbReference type="STRING" id="1903181.BTN85_0889"/>
<feature type="domain" description="HTH arsR-type" evidence="2">
    <location>
        <begin position="22"/>
        <end position="102"/>
    </location>
</feature>
<dbReference type="CDD" id="cd00090">
    <property type="entry name" value="HTH_ARSR"/>
    <property type="match status" value="1"/>
</dbReference>
<comment type="caution">
    <text evidence="3">The sequence shown here is derived from an EMBL/GenBank/DDBJ whole genome shotgun (WGS) entry which is preliminary data.</text>
</comment>
<sequence length="139" mass="16309">MNSNKSNKTETNDFEVKIKAYGKFKKSELEILSKLREKNLKFSEIVEKTDLSKSVVSNALNNLKKEKLIKKRGTKEDKRVKIYEITSKGKKEHEKIIKKILKELDKIIKEFREILGPNSGILEDISEAKYQRVFKRYDS</sequence>
<evidence type="ECO:0000259" key="2">
    <source>
        <dbReference type="SMART" id="SM00418"/>
    </source>
</evidence>
<dbReference type="AlphaFoldDB" id="A0A1Q6DVN0"/>
<reference evidence="3" key="1">
    <citation type="submission" date="2016-12" db="EMBL/GenBank/DDBJ databases">
        <title>Discovery of methanogenic haloarchaea.</title>
        <authorList>
            <person name="Sorokin D.Y."/>
            <person name="Makarova K.S."/>
            <person name="Abbas B."/>
            <person name="Ferrer M."/>
            <person name="Golyshin P.N."/>
        </authorList>
    </citation>
    <scope>NUCLEOTIDE SEQUENCE [LARGE SCALE GENOMIC DNA]</scope>
    <source>
        <strain evidence="3">HMET1</strain>
    </source>
</reference>
<dbReference type="Gene3D" id="1.10.10.10">
    <property type="entry name" value="Winged helix-like DNA-binding domain superfamily/Winged helix DNA-binding domain"/>
    <property type="match status" value="1"/>
</dbReference>
<dbReference type="PANTHER" id="PTHR33164:SF43">
    <property type="entry name" value="HTH-TYPE TRANSCRIPTIONAL REPRESSOR YETL"/>
    <property type="match status" value="1"/>
</dbReference>
<dbReference type="SMART" id="SM00418">
    <property type="entry name" value="HTH_ARSR"/>
    <property type="match status" value="1"/>
</dbReference>
<dbReference type="EMBL" id="MSDW01000001">
    <property type="protein sequence ID" value="OKY78398.1"/>
    <property type="molecule type" value="Genomic_DNA"/>
</dbReference>
<dbReference type="PANTHER" id="PTHR33164">
    <property type="entry name" value="TRANSCRIPTIONAL REGULATOR, MARR FAMILY"/>
    <property type="match status" value="1"/>
</dbReference>
<dbReference type="InterPro" id="IPR000835">
    <property type="entry name" value="HTH_MarR-typ"/>
</dbReference>
<dbReference type="SUPFAM" id="SSF46785">
    <property type="entry name" value="Winged helix' DNA-binding domain"/>
    <property type="match status" value="1"/>
</dbReference>
<dbReference type="InterPro" id="IPR011991">
    <property type="entry name" value="ArsR-like_HTH"/>
</dbReference>
<proteinExistence type="predicted"/>
<dbReference type="Proteomes" id="UP000185744">
    <property type="component" value="Unassembled WGS sequence"/>
</dbReference>
<dbReference type="Pfam" id="PF01022">
    <property type="entry name" value="HTH_5"/>
    <property type="match status" value="1"/>
</dbReference>
<accession>A0A1Q6DVN0</accession>
<dbReference type="GO" id="GO:0003677">
    <property type="term" value="F:DNA binding"/>
    <property type="evidence" value="ECO:0007669"/>
    <property type="project" value="UniProtKB-KW"/>
</dbReference>
<protein>
    <submittedName>
        <fullName evidence="3">DNA-binding transcriptional regulator HxlR family</fullName>
    </submittedName>
</protein>
<dbReference type="GO" id="GO:0003700">
    <property type="term" value="F:DNA-binding transcription factor activity"/>
    <property type="evidence" value="ECO:0007669"/>
    <property type="project" value="InterPro"/>
</dbReference>
<feature type="domain" description="HTH marR-type" evidence="1">
    <location>
        <begin position="17"/>
        <end position="114"/>
    </location>
</feature>